<comment type="caution">
    <text evidence="2">The sequence shown here is derived from an EMBL/GenBank/DDBJ whole genome shotgun (WGS) entry which is preliminary data.</text>
</comment>
<evidence type="ECO:0000256" key="1">
    <source>
        <dbReference type="SAM" id="MobiDB-lite"/>
    </source>
</evidence>
<proteinExistence type="predicted"/>
<feature type="compositionally biased region" description="Acidic residues" evidence="1">
    <location>
        <begin position="17"/>
        <end position="26"/>
    </location>
</feature>
<dbReference type="AlphaFoldDB" id="A0A9P4QJ87"/>
<feature type="compositionally biased region" description="Low complexity" evidence="1">
    <location>
        <begin position="76"/>
        <end position="94"/>
    </location>
</feature>
<feature type="compositionally biased region" description="Polar residues" evidence="1">
    <location>
        <begin position="291"/>
        <end position="306"/>
    </location>
</feature>
<organism evidence="2 3">
    <name type="scientific">Polyplosphaeria fusca</name>
    <dbReference type="NCBI Taxonomy" id="682080"/>
    <lineage>
        <taxon>Eukaryota</taxon>
        <taxon>Fungi</taxon>
        <taxon>Dikarya</taxon>
        <taxon>Ascomycota</taxon>
        <taxon>Pezizomycotina</taxon>
        <taxon>Dothideomycetes</taxon>
        <taxon>Pleosporomycetidae</taxon>
        <taxon>Pleosporales</taxon>
        <taxon>Tetraplosphaeriaceae</taxon>
        <taxon>Polyplosphaeria</taxon>
    </lineage>
</organism>
<feature type="compositionally biased region" description="Acidic residues" evidence="1">
    <location>
        <begin position="382"/>
        <end position="393"/>
    </location>
</feature>
<evidence type="ECO:0000313" key="3">
    <source>
        <dbReference type="Proteomes" id="UP000799444"/>
    </source>
</evidence>
<feature type="compositionally biased region" description="Basic and acidic residues" evidence="1">
    <location>
        <begin position="523"/>
        <end position="542"/>
    </location>
</feature>
<feature type="region of interest" description="Disordered" evidence="1">
    <location>
        <begin position="640"/>
        <end position="720"/>
    </location>
</feature>
<name>A0A9P4QJ87_9PLEO</name>
<feature type="compositionally biased region" description="Polar residues" evidence="1">
    <location>
        <begin position="197"/>
        <end position="207"/>
    </location>
</feature>
<keyword evidence="3" id="KW-1185">Reference proteome</keyword>
<reference evidence="2" key="1">
    <citation type="journal article" date="2020" name="Stud. Mycol.">
        <title>101 Dothideomycetes genomes: a test case for predicting lifestyles and emergence of pathogens.</title>
        <authorList>
            <person name="Haridas S."/>
            <person name="Albert R."/>
            <person name="Binder M."/>
            <person name="Bloem J."/>
            <person name="Labutti K."/>
            <person name="Salamov A."/>
            <person name="Andreopoulos B."/>
            <person name="Baker S."/>
            <person name="Barry K."/>
            <person name="Bills G."/>
            <person name="Bluhm B."/>
            <person name="Cannon C."/>
            <person name="Castanera R."/>
            <person name="Culley D."/>
            <person name="Daum C."/>
            <person name="Ezra D."/>
            <person name="Gonzalez J."/>
            <person name="Henrissat B."/>
            <person name="Kuo A."/>
            <person name="Liang C."/>
            <person name="Lipzen A."/>
            <person name="Lutzoni F."/>
            <person name="Magnuson J."/>
            <person name="Mondo S."/>
            <person name="Nolan M."/>
            <person name="Ohm R."/>
            <person name="Pangilinan J."/>
            <person name="Park H.-J."/>
            <person name="Ramirez L."/>
            <person name="Alfaro M."/>
            <person name="Sun H."/>
            <person name="Tritt A."/>
            <person name="Yoshinaga Y."/>
            <person name="Zwiers L.-H."/>
            <person name="Turgeon B."/>
            <person name="Goodwin S."/>
            <person name="Spatafora J."/>
            <person name="Crous P."/>
            <person name="Grigoriev I."/>
        </authorList>
    </citation>
    <scope>NUCLEOTIDE SEQUENCE</scope>
    <source>
        <strain evidence="2">CBS 125425</strain>
    </source>
</reference>
<feature type="compositionally biased region" description="Basic and acidic residues" evidence="1">
    <location>
        <begin position="432"/>
        <end position="441"/>
    </location>
</feature>
<accession>A0A9P4QJ87</accession>
<feature type="compositionally biased region" description="Basic and acidic residues" evidence="1">
    <location>
        <begin position="1"/>
        <end position="10"/>
    </location>
</feature>
<protein>
    <submittedName>
        <fullName evidence="2">Uncharacterized protein</fullName>
    </submittedName>
</protein>
<feature type="region of interest" description="Disordered" evidence="1">
    <location>
        <begin position="1"/>
        <end position="607"/>
    </location>
</feature>
<gene>
    <name evidence="2" type="ORF">EJ04DRAFT_101772</name>
</gene>
<sequence length="720" mass="79648">MAGIRVDSRDMNPTCITDDENSDDDSGVVTGQPVRRSPTNPAGANVKAKRSHTSDLGADKPIEADKERLPMNIDLQSDSGASQSPPSAPADAAQVPPPSPAIKRRPTIGSERKRASDESPRKPLRSGSVSSRKPRDQRRSSRAGDDCNDPSCTKCGPNSVRGRRKPELSPLESGLDISYPPFDAQSQRSDPMPYTPRSPTYNRQSAYMQGPAVIQPSQTHARRSSSATRQPRPVSYHGDPGAWNWVPGMAPPYPSPPQEHSHQSHGPPPSVSARYAMQHQPQMHHYVQPQIMGSTPPNYYSQQMQMSPPYEHQSNPSRPPLSSRNSSNYNARRPDSRPGSIYGPLQIMQDQGSAKGPSARYPDAPQSASALGRFPRPGLDSDSSDYESSDEEEQLRIDRERMPPPARPGLRRPNTEYQMDRRMSQSVTLPERPPRERDPRASRGSTSRAPSKNRPALIQGPTKAQSALETARRAEVYVESPRSVRRQSYQGYPQYDSHRSNRNSNRNSKVYDADPVVALRRRGQTDADSRRREDDFVDDMRDANSYMQQTRGSDIPLNDKVHNVAKQRASRVPSGHSEAGSSRSKNSDGKSRISQARTNATGGAGEIRLRVDASAPLQLQFNGDMEGRTLHINPAEDGMADIVIGGGRGNETTYKSERGSVAGSTRRPPPASNPRRDAEEASVRSGRSTQSRREGRDRDREEPRRVLRKNRRGEDYGYNA</sequence>
<evidence type="ECO:0000313" key="2">
    <source>
        <dbReference type="EMBL" id="KAF2728312.1"/>
    </source>
</evidence>
<feature type="compositionally biased region" description="Basic and acidic residues" evidence="1">
    <location>
        <begin position="110"/>
        <end position="121"/>
    </location>
</feature>
<feature type="compositionally biased region" description="Basic and acidic residues" evidence="1">
    <location>
        <begin position="133"/>
        <end position="145"/>
    </location>
</feature>
<feature type="compositionally biased region" description="Basic and acidic residues" evidence="1">
    <location>
        <begin position="57"/>
        <end position="69"/>
    </location>
</feature>
<dbReference type="EMBL" id="ML996285">
    <property type="protein sequence ID" value="KAF2728312.1"/>
    <property type="molecule type" value="Genomic_DNA"/>
</dbReference>
<dbReference type="OrthoDB" id="5407458at2759"/>
<feature type="compositionally biased region" description="Polar residues" evidence="1">
    <location>
        <begin position="592"/>
        <end position="601"/>
    </location>
</feature>
<feature type="compositionally biased region" description="Basic and acidic residues" evidence="1">
    <location>
        <begin position="691"/>
        <end position="705"/>
    </location>
</feature>
<dbReference type="Proteomes" id="UP000799444">
    <property type="component" value="Unassembled WGS sequence"/>
</dbReference>
<feature type="compositionally biased region" description="Polar residues" evidence="1">
    <location>
        <begin position="215"/>
        <end position="229"/>
    </location>
</feature>
<feature type="compositionally biased region" description="Low complexity" evidence="1">
    <location>
        <begin position="314"/>
        <end position="331"/>
    </location>
</feature>